<keyword evidence="1" id="KW-1133">Transmembrane helix</keyword>
<feature type="transmembrane region" description="Helical" evidence="1">
    <location>
        <begin position="42"/>
        <end position="58"/>
    </location>
</feature>
<feature type="transmembrane region" description="Helical" evidence="1">
    <location>
        <begin position="104"/>
        <end position="124"/>
    </location>
</feature>
<name>A0A1I5EX47_9CLOT</name>
<keyword evidence="1" id="KW-0472">Membrane</keyword>
<evidence type="ECO:0000313" key="3">
    <source>
        <dbReference type="Proteomes" id="UP000181899"/>
    </source>
</evidence>
<reference evidence="2 3" key="1">
    <citation type="submission" date="2016-10" db="EMBL/GenBank/DDBJ databases">
        <authorList>
            <person name="de Groot N.N."/>
        </authorList>
    </citation>
    <scope>NUCLEOTIDE SEQUENCE [LARGE SCALE GENOMIC DNA]</scope>
    <source>
        <strain evidence="2 3">ML2</strain>
    </source>
</reference>
<keyword evidence="1" id="KW-0812">Transmembrane</keyword>
<evidence type="ECO:0000313" key="2">
    <source>
        <dbReference type="EMBL" id="SFO15611.1"/>
    </source>
</evidence>
<accession>A0A1I5EX47</accession>
<dbReference type="Proteomes" id="UP000181899">
    <property type="component" value="Unassembled WGS sequence"/>
</dbReference>
<evidence type="ECO:0008006" key="4">
    <source>
        <dbReference type="Google" id="ProtNLM"/>
    </source>
</evidence>
<protein>
    <recommendedName>
        <fullName evidence="4">Permease</fullName>
    </recommendedName>
</protein>
<dbReference type="AlphaFoldDB" id="A0A1I5EX47"/>
<organism evidence="2 3">
    <name type="scientific">Proteiniclasticum ruminis</name>
    <dbReference type="NCBI Taxonomy" id="398199"/>
    <lineage>
        <taxon>Bacteria</taxon>
        <taxon>Bacillati</taxon>
        <taxon>Bacillota</taxon>
        <taxon>Clostridia</taxon>
        <taxon>Eubacteriales</taxon>
        <taxon>Clostridiaceae</taxon>
        <taxon>Proteiniclasticum</taxon>
    </lineage>
</organism>
<feature type="transmembrane region" description="Helical" evidence="1">
    <location>
        <begin position="70"/>
        <end position="92"/>
    </location>
</feature>
<sequence>MTTILYVITGFLLLLSYVKDKKNTKTALKKAWKAFENILPEFMTVLIFAGILLGILSPETISRYIGESSGFFGTLLTALIGAITLIPGFIAFPMAALLLKEGAGYMQIGAFISTLMMVGVITIIVEIRYFGKKVTFLRNGLAFLLSFLIAFILGGVMKL</sequence>
<feature type="transmembrane region" description="Helical" evidence="1">
    <location>
        <begin position="136"/>
        <end position="157"/>
    </location>
</feature>
<keyword evidence="3" id="KW-1185">Reference proteome</keyword>
<gene>
    <name evidence="2" type="ORF">SAMN04488695_1226</name>
</gene>
<dbReference type="EMBL" id="FOVK01000022">
    <property type="protein sequence ID" value="SFO15611.1"/>
    <property type="molecule type" value="Genomic_DNA"/>
</dbReference>
<evidence type="ECO:0000256" key="1">
    <source>
        <dbReference type="SAM" id="Phobius"/>
    </source>
</evidence>
<proteinExistence type="predicted"/>